<feature type="transmembrane region" description="Helical" evidence="9">
    <location>
        <begin position="76"/>
        <end position="95"/>
    </location>
</feature>
<keyword evidence="5" id="KW-0769">Symport</keyword>
<feature type="transmembrane region" description="Helical" evidence="9">
    <location>
        <begin position="429"/>
        <end position="452"/>
    </location>
</feature>
<comment type="similarity">
    <text evidence="2">Belongs to the SLC13A/DASS transporter (TC 2.A.47) family. NADC subfamily.</text>
</comment>
<name>A0ABU0GTY0_9BACL</name>
<keyword evidence="11" id="KW-1185">Reference proteome</keyword>
<evidence type="ECO:0000256" key="6">
    <source>
        <dbReference type="ARBA" id="ARBA00022989"/>
    </source>
</evidence>
<keyword evidence="4 9" id="KW-0812">Transmembrane</keyword>
<evidence type="ECO:0000256" key="9">
    <source>
        <dbReference type="SAM" id="Phobius"/>
    </source>
</evidence>
<feature type="transmembrane region" description="Helical" evidence="9">
    <location>
        <begin position="393"/>
        <end position="417"/>
    </location>
</feature>
<feature type="transmembrane region" description="Helical" evidence="9">
    <location>
        <begin position="304"/>
        <end position="322"/>
    </location>
</feature>
<feature type="transmembrane region" description="Helical" evidence="9">
    <location>
        <begin position="43"/>
        <end position="64"/>
    </location>
</feature>
<evidence type="ECO:0000313" key="10">
    <source>
        <dbReference type="EMBL" id="MDQ0428819.1"/>
    </source>
</evidence>
<dbReference type="PANTHER" id="PTHR10283:SF82">
    <property type="entry name" value="SOLUTE CARRIER FAMILY 13 MEMBER 2"/>
    <property type="match status" value="1"/>
</dbReference>
<evidence type="ECO:0000256" key="5">
    <source>
        <dbReference type="ARBA" id="ARBA00022847"/>
    </source>
</evidence>
<dbReference type="Proteomes" id="UP001241988">
    <property type="component" value="Unassembled WGS sequence"/>
</dbReference>
<dbReference type="Pfam" id="PF00939">
    <property type="entry name" value="Na_sulph_symp"/>
    <property type="match status" value="1"/>
</dbReference>
<evidence type="ECO:0000256" key="8">
    <source>
        <dbReference type="ARBA" id="ARBA00031174"/>
    </source>
</evidence>
<dbReference type="NCBIfam" id="TIGR00785">
    <property type="entry name" value="dass"/>
    <property type="match status" value="1"/>
</dbReference>
<feature type="transmembrane region" description="Helical" evidence="9">
    <location>
        <begin position="6"/>
        <end position="22"/>
    </location>
</feature>
<evidence type="ECO:0000313" key="11">
    <source>
        <dbReference type="Proteomes" id="UP001241988"/>
    </source>
</evidence>
<evidence type="ECO:0000256" key="4">
    <source>
        <dbReference type="ARBA" id="ARBA00022692"/>
    </source>
</evidence>
<dbReference type="InterPro" id="IPR001898">
    <property type="entry name" value="SLC13A/DASS"/>
</dbReference>
<keyword evidence="6 9" id="KW-1133">Transmembrane helix</keyword>
<protein>
    <recommendedName>
        <fullName evidence="3">Sodium-dependent dicarboxylate transporter SdcS</fullName>
    </recommendedName>
    <alternativeName>
        <fullName evidence="8">Na(+)/dicarboxylate symporter</fullName>
    </alternativeName>
</protein>
<evidence type="ECO:0000256" key="7">
    <source>
        <dbReference type="ARBA" id="ARBA00023136"/>
    </source>
</evidence>
<evidence type="ECO:0000256" key="1">
    <source>
        <dbReference type="ARBA" id="ARBA00004141"/>
    </source>
</evidence>
<dbReference type="EMBL" id="JAUSWB010000004">
    <property type="protein sequence ID" value="MDQ0428819.1"/>
    <property type="molecule type" value="Genomic_DNA"/>
</dbReference>
<feature type="transmembrane region" description="Helical" evidence="9">
    <location>
        <begin position="115"/>
        <end position="133"/>
    </location>
</feature>
<sequence>MHQTVFASLNIVAILLFSYLVPEPHSKMLIILVFALTGWSMKLLPSAVVSLTIIVLIPIMGLGTFEDSLSGFSKPFVWLLVSAFVFAAAMEKTGIGKRIAFNLLYFAKGSTKRTVPFLFLVLIILGFFIPTAAGRTSTIIPVCVGMIQVIKDKQQAVNFAKTIMIGATFTSGFICWALLTGSNSSIYAVAAIQATIGYKWNYIYWFICSFPIMLVVVGCLWLVLKKLFPIDTEVVPKDDSFIKNELAALGKMTSAEWRIMILGILILASWTTEPYHGLSVPLTALIGSIITCLPGIGVQKWKEVSPVISWDAIILFGAGYAIADTIQRNGTATWIALKITEFIPTASPFGAALFILILVLFMRLGFAEMLAITATILPITISLAEIWGINPLWLAQVMLIACSFGLFFPFQSTSNLLTFSYGYYTEKNLFHTGILLAPMVIVVVLISALYYWPLVGLNSVLPK</sequence>
<comment type="subcellular location">
    <subcellularLocation>
        <location evidence="1">Membrane</location>
        <topology evidence="1">Multi-pass membrane protein</topology>
    </subcellularLocation>
</comment>
<organism evidence="10 11">
    <name type="scientific">Planomicrobium stackebrandtii</name>
    <dbReference type="NCBI Taxonomy" id="253160"/>
    <lineage>
        <taxon>Bacteria</taxon>
        <taxon>Bacillati</taxon>
        <taxon>Bacillota</taxon>
        <taxon>Bacilli</taxon>
        <taxon>Bacillales</taxon>
        <taxon>Caryophanaceae</taxon>
        <taxon>Planomicrobium</taxon>
    </lineage>
</organism>
<proteinExistence type="inferred from homology"/>
<evidence type="ECO:0000256" key="2">
    <source>
        <dbReference type="ARBA" id="ARBA00006772"/>
    </source>
</evidence>
<comment type="caution">
    <text evidence="10">The sequence shown here is derived from an EMBL/GenBank/DDBJ whole genome shotgun (WGS) entry which is preliminary data.</text>
</comment>
<dbReference type="RefSeq" id="WP_308786974.1">
    <property type="nucleotide sequence ID" value="NZ_JAUSWB010000004.1"/>
</dbReference>
<gene>
    <name evidence="10" type="ORF">QOZ98_001646</name>
</gene>
<reference evidence="10 11" key="1">
    <citation type="submission" date="2023-07" db="EMBL/GenBank/DDBJ databases">
        <title>Genomic Encyclopedia of Type Strains, Phase IV (KMG-IV): sequencing the most valuable type-strain genomes for metagenomic binning, comparative biology and taxonomic classification.</title>
        <authorList>
            <person name="Goeker M."/>
        </authorList>
    </citation>
    <scope>NUCLEOTIDE SEQUENCE [LARGE SCALE GENOMIC DNA]</scope>
    <source>
        <strain evidence="10 11">DSM 16419</strain>
    </source>
</reference>
<feature type="transmembrane region" description="Helical" evidence="9">
    <location>
        <begin position="369"/>
        <end position="387"/>
    </location>
</feature>
<keyword evidence="5" id="KW-0813">Transport</keyword>
<feature type="transmembrane region" description="Helical" evidence="9">
    <location>
        <begin position="278"/>
        <end position="297"/>
    </location>
</feature>
<keyword evidence="7 9" id="KW-0472">Membrane</keyword>
<accession>A0ABU0GTY0</accession>
<feature type="transmembrane region" description="Helical" evidence="9">
    <location>
        <begin position="202"/>
        <end position="224"/>
    </location>
</feature>
<dbReference type="PANTHER" id="PTHR10283">
    <property type="entry name" value="SOLUTE CARRIER FAMILY 13 MEMBER"/>
    <property type="match status" value="1"/>
</dbReference>
<evidence type="ECO:0000256" key="3">
    <source>
        <dbReference type="ARBA" id="ARBA00020150"/>
    </source>
</evidence>
<feature type="transmembrane region" description="Helical" evidence="9">
    <location>
        <begin position="342"/>
        <end position="362"/>
    </location>
</feature>